<feature type="compositionally biased region" description="Polar residues" evidence="4">
    <location>
        <begin position="277"/>
        <end position="290"/>
    </location>
</feature>
<reference evidence="7" key="1">
    <citation type="journal article" date="2013" name="Science">
        <title>The Amborella genome and the evolution of flowering plants.</title>
        <authorList>
            <consortium name="Amborella Genome Project"/>
        </authorList>
    </citation>
    <scope>NUCLEOTIDE SEQUENCE [LARGE SCALE GENOMIC DNA]</scope>
</reference>
<feature type="repeat" description="Pumilio" evidence="3">
    <location>
        <begin position="392"/>
        <end position="430"/>
    </location>
</feature>
<dbReference type="GO" id="GO:0003729">
    <property type="term" value="F:mRNA binding"/>
    <property type="evidence" value="ECO:0000318"/>
    <property type="project" value="GO_Central"/>
</dbReference>
<dbReference type="Proteomes" id="UP000017836">
    <property type="component" value="Unassembled WGS sequence"/>
</dbReference>
<evidence type="ECO:0000313" key="7">
    <source>
        <dbReference type="Proteomes" id="UP000017836"/>
    </source>
</evidence>
<dbReference type="EMBL" id="KI394998">
    <property type="protein sequence ID" value="ERM99625.1"/>
    <property type="molecule type" value="Genomic_DNA"/>
</dbReference>
<feature type="compositionally biased region" description="Polar residues" evidence="4">
    <location>
        <begin position="219"/>
        <end position="238"/>
    </location>
</feature>
<dbReference type="InterPro" id="IPR016024">
    <property type="entry name" value="ARM-type_fold"/>
</dbReference>
<dbReference type="InterPro" id="IPR001313">
    <property type="entry name" value="Pumilio_RNA-bd_rpt"/>
</dbReference>
<dbReference type="PROSITE" id="PS50303">
    <property type="entry name" value="PUM_HD"/>
    <property type="match status" value="1"/>
</dbReference>
<evidence type="ECO:0000259" key="5">
    <source>
        <dbReference type="PROSITE" id="PS50303"/>
    </source>
</evidence>
<dbReference type="Gene3D" id="1.25.10.10">
    <property type="entry name" value="Leucine-rich Repeat Variant"/>
    <property type="match status" value="2"/>
</dbReference>
<dbReference type="InterPro" id="IPR011989">
    <property type="entry name" value="ARM-like"/>
</dbReference>
<feature type="region of interest" description="Disordered" evidence="4">
    <location>
        <begin position="210"/>
        <end position="307"/>
    </location>
</feature>
<evidence type="ECO:0000256" key="3">
    <source>
        <dbReference type="PROSITE-ProRule" id="PRU00317"/>
    </source>
</evidence>
<keyword evidence="7" id="KW-1185">Reference proteome</keyword>
<dbReference type="AlphaFoldDB" id="W1NWG5"/>
<protein>
    <recommendedName>
        <fullName evidence="5">PUM-HD domain-containing protein</fullName>
    </recommendedName>
</protein>
<dbReference type="GO" id="GO:0010608">
    <property type="term" value="P:post-transcriptional regulation of gene expression"/>
    <property type="evidence" value="ECO:0000318"/>
    <property type="project" value="GO_Central"/>
</dbReference>
<dbReference type="eggNOG" id="KOG2049">
    <property type="taxonomic scope" value="Eukaryota"/>
</dbReference>
<organism evidence="6 7">
    <name type="scientific">Amborella trichopoda</name>
    <dbReference type="NCBI Taxonomy" id="13333"/>
    <lineage>
        <taxon>Eukaryota</taxon>
        <taxon>Viridiplantae</taxon>
        <taxon>Streptophyta</taxon>
        <taxon>Embryophyta</taxon>
        <taxon>Tracheophyta</taxon>
        <taxon>Spermatophyta</taxon>
        <taxon>Magnoliopsida</taxon>
        <taxon>Amborellales</taxon>
        <taxon>Amborellaceae</taxon>
        <taxon>Amborella</taxon>
    </lineage>
</organism>
<dbReference type="SMR" id="W1NWG5"/>
<keyword evidence="1" id="KW-0677">Repeat</keyword>
<dbReference type="PANTHER" id="PTHR12537">
    <property type="entry name" value="RNA BINDING PROTEIN PUMILIO-RELATED"/>
    <property type="match status" value="1"/>
</dbReference>
<dbReference type="SMART" id="SM00025">
    <property type="entry name" value="Pumilio"/>
    <property type="match status" value="5"/>
</dbReference>
<feature type="compositionally biased region" description="Low complexity" evidence="4">
    <location>
        <begin position="256"/>
        <end position="269"/>
    </location>
</feature>
<dbReference type="InterPro" id="IPR033133">
    <property type="entry name" value="PUM-HD"/>
</dbReference>
<evidence type="ECO:0000313" key="6">
    <source>
        <dbReference type="EMBL" id="ERM99625.1"/>
    </source>
</evidence>
<evidence type="ECO:0000256" key="1">
    <source>
        <dbReference type="ARBA" id="ARBA00022737"/>
    </source>
</evidence>
<accession>W1NWG5</accession>
<dbReference type="GO" id="GO:0005737">
    <property type="term" value="C:cytoplasm"/>
    <property type="evidence" value="ECO:0000318"/>
    <property type="project" value="GO_Central"/>
</dbReference>
<name>W1NWG5_AMBTC</name>
<dbReference type="Gramene" id="ERM99625">
    <property type="protein sequence ID" value="ERM99625"/>
    <property type="gene ID" value="AMTR_s00088p00167430"/>
</dbReference>
<dbReference type="HOGENOM" id="CLU_452253_0_0_1"/>
<dbReference type="PANTHER" id="PTHR12537:SF13">
    <property type="entry name" value="PUMILIO HOMOLOGY DOMAIN FAMILY MEMBER 4"/>
    <property type="match status" value="1"/>
</dbReference>
<evidence type="ECO:0000256" key="4">
    <source>
        <dbReference type="SAM" id="MobiDB-lite"/>
    </source>
</evidence>
<feature type="compositionally biased region" description="Polar residues" evidence="4">
    <location>
        <begin position="298"/>
        <end position="307"/>
    </location>
</feature>
<feature type="compositionally biased region" description="Basic and acidic residues" evidence="4">
    <location>
        <begin position="239"/>
        <end position="250"/>
    </location>
</feature>
<feature type="repeat" description="Pumilio" evidence="3">
    <location>
        <begin position="478"/>
        <end position="514"/>
    </location>
</feature>
<keyword evidence="2" id="KW-0810">Translation regulation</keyword>
<evidence type="ECO:0000256" key="2">
    <source>
        <dbReference type="ARBA" id="ARBA00022845"/>
    </source>
</evidence>
<gene>
    <name evidence="6" type="ORF">AMTR_s00088p00167430</name>
</gene>
<dbReference type="PROSITE" id="PS50302">
    <property type="entry name" value="PUM"/>
    <property type="match status" value="3"/>
</dbReference>
<sequence length="604" mass="67349">MGKTRREGGAIFYGVDLHASNNPPLPSLSNMNSGETRMNGSFSSINPHSSRYFHFQNQHGTTSQIVTGKEEVLGRTNPDQAFQKLGSSHVNNTNTLGDQFIVNSQFPTARVDYGTVGEISVVSPIQNGLTVRNGNDSNLCPYHSCFACFAQRTQLERQNEIGMEEASIPTYFTQQFSRLGFNDDLPFNLVGSSSLSPYKDEHINLYNRSGSEIDWGMPRSTQTPDKSFFLTSTSNSLENSRHFSSRDIERGNTGILTSTSNSLENSFSSRDIERGNTGKQTSQDPTANSSRDIERGNTGKQTSPDPTVNQHSLECILMFKDGAAMLDFACKNNGSLLLQSFLTGEGANRVDDILKLLLSSIIELMCSEYGNYAFQRLFEVCNNDQKRKITLAMLNKGNLTSIAADSYGTRSLQKLIVNLKDSKLIGKVMSALSPGLIDLMDNKTGKHIVNLCIECLNREQNLAVLLNIPNFRVTIINKLKGNFLQLSMGKHSSYVVQWCIETTRSACIIQELLAYQDRSQLFHHQRANYVIATALDHYEGEVLDELVSAIDKENLIFCPSTSGILKKLACIKNARKIQRHEIFGSRTLSCAFQYNWNKQRIFCS</sequence>
<feature type="domain" description="PUM-HD" evidence="5">
    <location>
        <begin position="294"/>
        <end position="604"/>
    </location>
</feature>
<dbReference type="Pfam" id="PF00806">
    <property type="entry name" value="PUF"/>
    <property type="match status" value="3"/>
</dbReference>
<dbReference type="GO" id="GO:0006417">
    <property type="term" value="P:regulation of translation"/>
    <property type="evidence" value="ECO:0007669"/>
    <property type="project" value="UniProtKB-KW"/>
</dbReference>
<dbReference type="STRING" id="13333.W1NWG5"/>
<feature type="repeat" description="Pumilio" evidence="3">
    <location>
        <begin position="355"/>
        <end position="391"/>
    </location>
</feature>
<proteinExistence type="predicted"/>
<dbReference type="SUPFAM" id="SSF48371">
    <property type="entry name" value="ARM repeat"/>
    <property type="match status" value="1"/>
</dbReference>